<evidence type="ECO:0000313" key="1">
    <source>
        <dbReference type="EMBL" id="VVE24015.1"/>
    </source>
</evidence>
<dbReference type="Proteomes" id="UP000405357">
    <property type="component" value="Unassembled WGS sequence"/>
</dbReference>
<gene>
    <name evidence="1" type="ORF">PSO31014_03279</name>
</gene>
<protein>
    <submittedName>
        <fullName evidence="1">Uncharacterized protein</fullName>
    </submittedName>
</protein>
<sequence>MATGNSIKAAESEGLKNQDADEFIGFVKYEGPRLESGAFDARKSANALLGFDDALRYFVLAQAPDLRDVDFEIPVRIQKGSWLAAIPSDIETLLKLGAGIAATAYVTNAAKKMAEKDFDGVGFKDVFKTALEAVKWVAKIGKHLGNLFQRQFENVKFSDNNELIGIQNDKGEYLYVPRKYLDFYANCSPRILERLASNVDSKTTLSIGVVMGESIDEEIITVDDKAIFVDEEDDVTDEVLFPELIHGASVVLSGEVTRENKTSQSMGFKYRGHILTAYPETRNIVPFKPMLFEKCRLVGVVDRLDEKGGVGATRPKLIFSHLEPFSGQTGDLLDNL</sequence>
<proteinExistence type="predicted"/>
<evidence type="ECO:0000313" key="2">
    <source>
        <dbReference type="Proteomes" id="UP000405357"/>
    </source>
</evidence>
<dbReference type="EMBL" id="CABPSG010000009">
    <property type="protein sequence ID" value="VVE24015.1"/>
    <property type="molecule type" value="Genomic_DNA"/>
</dbReference>
<reference evidence="1 2" key="1">
    <citation type="submission" date="2019-08" db="EMBL/GenBank/DDBJ databases">
        <authorList>
            <person name="Peeters C."/>
        </authorList>
    </citation>
    <scope>NUCLEOTIDE SEQUENCE [LARGE SCALE GENOMIC DNA]</scope>
    <source>
        <strain evidence="1 2">LMG 31014</strain>
    </source>
</reference>
<organism evidence="1 2">
    <name type="scientific">Pandoraea soli</name>
    <dbReference type="NCBI Taxonomy" id="2508293"/>
    <lineage>
        <taxon>Bacteria</taxon>
        <taxon>Pseudomonadati</taxon>
        <taxon>Pseudomonadota</taxon>
        <taxon>Betaproteobacteria</taxon>
        <taxon>Burkholderiales</taxon>
        <taxon>Burkholderiaceae</taxon>
        <taxon>Pandoraea</taxon>
    </lineage>
</organism>
<comment type="caution">
    <text evidence="1">The sequence shown here is derived from an EMBL/GenBank/DDBJ whole genome shotgun (WGS) entry which is preliminary data.</text>
</comment>
<name>A0ABY6W6C0_9BURK</name>
<accession>A0ABY6W6C0</accession>
<keyword evidence="2" id="KW-1185">Reference proteome</keyword>
<dbReference type="RefSeq" id="WP_150552573.1">
    <property type="nucleotide sequence ID" value="NZ_CABPSG010000009.1"/>
</dbReference>